<dbReference type="EMBL" id="JAGTJJ010000002">
    <property type="protein sequence ID" value="MDC3980281.1"/>
    <property type="molecule type" value="Genomic_DNA"/>
</dbReference>
<keyword evidence="2" id="KW-0472">Membrane</keyword>
<feature type="transmembrane region" description="Helical" evidence="2">
    <location>
        <begin position="78"/>
        <end position="100"/>
    </location>
</feature>
<evidence type="ECO:0008006" key="5">
    <source>
        <dbReference type="Google" id="ProtNLM"/>
    </source>
</evidence>
<dbReference type="AlphaFoldDB" id="A0A9X3X2Q0"/>
<keyword evidence="2" id="KW-1133">Transmembrane helix</keyword>
<feature type="region of interest" description="Disordered" evidence="1">
    <location>
        <begin position="114"/>
        <end position="136"/>
    </location>
</feature>
<proteinExistence type="predicted"/>
<accession>A0A9X3X2Q0</accession>
<gene>
    <name evidence="3" type="ORF">KEG57_07235</name>
</gene>
<name>A0A9X3X2Q0_9BACT</name>
<feature type="compositionally biased region" description="Low complexity" evidence="1">
    <location>
        <begin position="120"/>
        <end position="136"/>
    </location>
</feature>
<evidence type="ECO:0000256" key="2">
    <source>
        <dbReference type="SAM" id="Phobius"/>
    </source>
</evidence>
<reference evidence="3 4" key="1">
    <citation type="submission" date="2021-04" db="EMBL/GenBank/DDBJ databases">
        <title>Genome analysis of Polyangium sp.</title>
        <authorList>
            <person name="Li Y."/>
            <person name="Wang J."/>
        </authorList>
    </citation>
    <scope>NUCLEOTIDE SEQUENCE [LARGE SCALE GENOMIC DNA]</scope>
    <source>
        <strain evidence="3 4">SDU14</strain>
    </source>
</reference>
<evidence type="ECO:0000313" key="3">
    <source>
        <dbReference type="EMBL" id="MDC3980281.1"/>
    </source>
</evidence>
<comment type="caution">
    <text evidence="3">The sequence shown here is derived from an EMBL/GenBank/DDBJ whole genome shotgun (WGS) entry which is preliminary data.</text>
</comment>
<keyword evidence="4" id="KW-1185">Reference proteome</keyword>
<dbReference type="RefSeq" id="WP_272417317.1">
    <property type="nucleotide sequence ID" value="NZ_JAGTJJ010000002.1"/>
</dbReference>
<protein>
    <recommendedName>
        <fullName evidence="5">GYF domain-containing protein</fullName>
    </recommendedName>
</protein>
<sequence length="263" mass="28311">MPGWELQDGDKKLGPMSEEAVLWAIKRGLPSSTRVRPEGQEAWITLDDHPVFADELVARSTREGRAPRRLRWLAYTKMELLGVAVALASVVVAVVAYGHVAENKDGIVREIEDRLRESSAESPSAEPAHPAASVESGAVGEAIEAANAAQLSTSERMKLASAALADTRMDGRAAVCKARALLETLPAAEKRKPEVARALAQLSSKELPVLRAEQAEFEKTRGVLCGDGTKPKDCPCHGAHESCCVLHKGVARCEPLPTRIRCP</sequence>
<keyword evidence="2" id="KW-0812">Transmembrane</keyword>
<evidence type="ECO:0000313" key="4">
    <source>
        <dbReference type="Proteomes" id="UP001151081"/>
    </source>
</evidence>
<dbReference type="Proteomes" id="UP001151081">
    <property type="component" value="Unassembled WGS sequence"/>
</dbReference>
<evidence type="ECO:0000256" key="1">
    <source>
        <dbReference type="SAM" id="MobiDB-lite"/>
    </source>
</evidence>
<organism evidence="3 4">
    <name type="scientific">Polyangium jinanense</name>
    <dbReference type="NCBI Taxonomy" id="2829994"/>
    <lineage>
        <taxon>Bacteria</taxon>
        <taxon>Pseudomonadati</taxon>
        <taxon>Myxococcota</taxon>
        <taxon>Polyangia</taxon>
        <taxon>Polyangiales</taxon>
        <taxon>Polyangiaceae</taxon>
        <taxon>Polyangium</taxon>
    </lineage>
</organism>